<name>A0A4Y2X6P9_ARAVE</name>
<proteinExistence type="predicted"/>
<dbReference type="AlphaFoldDB" id="A0A4Y2X6P9"/>
<evidence type="ECO:0000256" key="1">
    <source>
        <dbReference type="SAM" id="SignalP"/>
    </source>
</evidence>
<protein>
    <recommendedName>
        <fullName evidence="4">Secreted protein</fullName>
    </recommendedName>
</protein>
<evidence type="ECO:0000313" key="3">
    <source>
        <dbReference type="Proteomes" id="UP000499080"/>
    </source>
</evidence>
<dbReference type="EMBL" id="BGPR01072290">
    <property type="protein sequence ID" value="GBO45231.1"/>
    <property type="molecule type" value="Genomic_DNA"/>
</dbReference>
<gene>
    <name evidence="2" type="ORF">AVEN_125541_1</name>
</gene>
<evidence type="ECO:0000313" key="2">
    <source>
        <dbReference type="EMBL" id="GBO45231.1"/>
    </source>
</evidence>
<evidence type="ECO:0008006" key="4">
    <source>
        <dbReference type="Google" id="ProtNLM"/>
    </source>
</evidence>
<comment type="caution">
    <text evidence="2">The sequence shown here is derived from an EMBL/GenBank/DDBJ whole genome shotgun (WGS) entry which is preliminary data.</text>
</comment>
<organism evidence="2 3">
    <name type="scientific">Araneus ventricosus</name>
    <name type="common">Orbweaver spider</name>
    <name type="synonym">Epeira ventricosa</name>
    <dbReference type="NCBI Taxonomy" id="182803"/>
    <lineage>
        <taxon>Eukaryota</taxon>
        <taxon>Metazoa</taxon>
        <taxon>Ecdysozoa</taxon>
        <taxon>Arthropoda</taxon>
        <taxon>Chelicerata</taxon>
        <taxon>Arachnida</taxon>
        <taxon>Araneae</taxon>
        <taxon>Araneomorphae</taxon>
        <taxon>Entelegynae</taxon>
        <taxon>Araneoidea</taxon>
        <taxon>Araneidae</taxon>
        <taxon>Araneus</taxon>
    </lineage>
</organism>
<keyword evidence="3" id="KW-1185">Reference proteome</keyword>
<feature type="signal peptide" evidence="1">
    <location>
        <begin position="1"/>
        <end position="25"/>
    </location>
</feature>
<dbReference type="Proteomes" id="UP000499080">
    <property type="component" value="Unassembled WGS sequence"/>
</dbReference>
<sequence>MEGCCVPSLAVTSVCLMSSSILVCSLPGEPINVELITTYWLPLDEASSPFSVSPESAGTDGSFWKQDRDCRRDGRTPPSIAPAAIVVCAVPLEGECGCGAVSFRCTEIGLTV</sequence>
<accession>A0A4Y2X6P9</accession>
<feature type="chain" id="PRO_5021240184" description="Secreted protein" evidence="1">
    <location>
        <begin position="26"/>
        <end position="112"/>
    </location>
</feature>
<reference evidence="2 3" key="1">
    <citation type="journal article" date="2019" name="Sci. Rep.">
        <title>Orb-weaving spider Araneus ventricosus genome elucidates the spidroin gene catalogue.</title>
        <authorList>
            <person name="Kono N."/>
            <person name="Nakamura H."/>
            <person name="Ohtoshi R."/>
            <person name="Moran D.A.P."/>
            <person name="Shinohara A."/>
            <person name="Yoshida Y."/>
            <person name="Fujiwara M."/>
            <person name="Mori M."/>
            <person name="Tomita M."/>
            <person name="Arakawa K."/>
        </authorList>
    </citation>
    <scope>NUCLEOTIDE SEQUENCE [LARGE SCALE GENOMIC DNA]</scope>
</reference>
<keyword evidence="1" id="KW-0732">Signal</keyword>